<dbReference type="InterPro" id="IPR000182">
    <property type="entry name" value="GNAT_dom"/>
</dbReference>
<dbReference type="EMBL" id="JAGSOJ010000001">
    <property type="protein sequence ID" value="MCM1989379.1"/>
    <property type="molecule type" value="Genomic_DNA"/>
</dbReference>
<dbReference type="Proteomes" id="UP001056429">
    <property type="component" value="Unassembled WGS sequence"/>
</dbReference>
<accession>A0A9J6NYN8</accession>
<dbReference type="GO" id="GO:0016747">
    <property type="term" value="F:acyltransferase activity, transferring groups other than amino-acyl groups"/>
    <property type="evidence" value="ECO:0007669"/>
    <property type="project" value="InterPro"/>
</dbReference>
<protein>
    <submittedName>
        <fullName evidence="2">GNAT family N-acetyltransferase</fullName>
    </submittedName>
</protein>
<dbReference type="RefSeq" id="WP_250858375.1">
    <property type="nucleotide sequence ID" value="NZ_JAGSOJ010000001.1"/>
</dbReference>
<dbReference type="SUPFAM" id="SSF55729">
    <property type="entry name" value="Acyl-CoA N-acyltransferases (Nat)"/>
    <property type="match status" value="1"/>
</dbReference>
<gene>
    <name evidence="2" type="ORF">KDK92_06475</name>
</gene>
<evidence type="ECO:0000313" key="2">
    <source>
        <dbReference type="EMBL" id="MCM1989379.1"/>
    </source>
</evidence>
<proteinExistence type="predicted"/>
<dbReference type="PANTHER" id="PTHR43792">
    <property type="entry name" value="GNAT FAMILY, PUTATIVE (AFU_ORTHOLOGUE AFUA_3G00765)-RELATED-RELATED"/>
    <property type="match status" value="1"/>
</dbReference>
<comment type="caution">
    <text evidence="2">The sequence shown here is derived from an EMBL/GenBank/DDBJ whole genome shotgun (WGS) entry which is preliminary data.</text>
</comment>
<reference evidence="2" key="2">
    <citation type="submission" date="2021-04" db="EMBL/GenBank/DDBJ databases">
        <authorList>
            <person name="Dong X."/>
        </authorList>
    </citation>
    <scope>NUCLEOTIDE SEQUENCE</scope>
    <source>
        <strain evidence="2">ZWT</strain>
    </source>
</reference>
<sequence length="175" mass="20345">MVKIETDRLLLRTLTRDDLDSVMDFWGNEEVMKYCGGAGTRERELRAIDFYINLQNEKGFSPYIVILKENCEIIGACGFNPTKKDHEIELIYHFAQKYWGRGYATEAGKACINYASNNLKPNKIIASIHPNNISSRKVLEKLGFEYKGMKWFEATQEKEPYFEFPISKFQIIPIK</sequence>
<evidence type="ECO:0000259" key="1">
    <source>
        <dbReference type="PROSITE" id="PS51186"/>
    </source>
</evidence>
<dbReference type="CDD" id="cd04301">
    <property type="entry name" value="NAT_SF"/>
    <property type="match status" value="1"/>
</dbReference>
<dbReference type="Gene3D" id="3.40.630.30">
    <property type="match status" value="1"/>
</dbReference>
<reference evidence="2" key="1">
    <citation type="journal article" date="2021" name="mSystems">
        <title>Bacteria and Archaea Synergistically Convert Glycine Betaine to Biogenic Methane in the Formosa Cold Seep of the South China Sea.</title>
        <authorList>
            <person name="Li L."/>
            <person name="Zhang W."/>
            <person name="Zhang S."/>
            <person name="Song L."/>
            <person name="Sun Q."/>
            <person name="Zhang H."/>
            <person name="Xiang H."/>
            <person name="Dong X."/>
        </authorList>
    </citation>
    <scope>NUCLEOTIDE SEQUENCE</scope>
    <source>
        <strain evidence="2">ZWT</strain>
    </source>
</reference>
<organism evidence="2 3">
    <name type="scientific">Oceanirhabdus seepicola</name>
    <dbReference type="NCBI Taxonomy" id="2828781"/>
    <lineage>
        <taxon>Bacteria</taxon>
        <taxon>Bacillati</taxon>
        <taxon>Bacillota</taxon>
        <taxon>Clostridia</taxon>
        <taxon>Eubacteriales</taxon>
        <taxon>Clostridiaceae</taxon>
        <taxon>Oceanirhabdus</taxon>
    </lineage>
</organism>
<dbReference type="Pfam" id="PF13302">
    <property type="entry name" value="Acetyltransf_3"/>
    <property type="match status" value="1"/>
</dbReference>
<evidence type="ECO:0000313" key="3">
    <source>
        <dbReference type="Proteomes" id="UP001056429"/>
    </source>
</evidence>
<feature type="domain" description="N-acetyltransferase" evidence="1">
    <location>
        <begin position="9"/>
        <end position="171"/>
    </location>
</feature>
<dbReference type="AlphaFoldDB" id="A0A9J6NYN8"/>
<dbReference type="PROSITE" id="PS51186">
    <property type="entry name" value="GNAT"/>
    <property type="match status" value="1"/>
</dbReference>
<name>A0A9J6NYN8_9CLOT</name>
<dbReference type="InterPro" id="IPR051531">
    <property type="entry name" value="N-acetyltransferase"/>
</dbReference>
<dbReference type="PANTHER" id="PTHR43792:SF1">
    <property type="entry name" value="N-ACETYLTRANSFERASE DOMAIN-CONTAINING PROTEIN"/>
    <property type="match status" value="1"/>
</dbReference>
<keyword evidence="3" id="KW-1185">Reference proteome</keyword>
<dbReference type="InterPro" id="IPR016181">
    <property type="entry name" value="Acyl_CoA_acyltransferase"/>
</dbReference>